<dbReference type="AlphaFoldDB" id="A0A1I8F8Q9"/>
<proteinExistence type="predicted"/>
<organism evidence="1 2">
    <name type="scientific">Macrostomum lignano</name>
    <dbReference type="NCBI Taxonomy" id="282301"/>
    <lineage>
        <taxon>Eukaryota</taxon>
        <taxon>Metazoa</taxon>
        <taxon>Spiralia</taxon>
        <taxon>Lophotrochozoa</taxon>
        <taxon>Platyhelminthes</taxon>
        <taxon>Rhabditophora</taxon>
        <taxon>Macrostomorpha</taxon>
        <taxon>Macrostomida</taxon>
        <taxon>Macrostomidae</taxon>
        <taxon>Macrostomum</taxon>
    </lineage>
</organism>
<dbReference type="Proteomes" id="UP000095280">
    <property type="component" value="Unplaced"/>
</dbReference>
<keyword evidence="1" id="KW-1185">Reference proteome</keyword>
<evidence type="ECO:0000313" key="2">
    <source>
        <dbReference type="WBParaSite" id="maker-unitig_24968-snap-gene-0.3-mRNA-1"/>
    </source>
</evidence>
<evidence type="ECO:0000313" key="1">
    <source>
        <dbReference type="Proteomes" id="UP000095280"/>
    </source>
</evidence>
<dbReference type="WBParaSite" id="maker-unitig_24968-snap-gene-0.3-mRNA-1">
    <property type="protein sequence ID" value="maker-unitig_24968-snap-gene-0.3-mRNA-1"/>
    <property type="gene ID" value="maker-unitig_24968-snap-gene-0.3"/>
</dbReference>
<protein>
    <submittedName>
        <fullName evidence="2">Uncharacterized protein</fullName>
    </submittedName>
</protein>
<sequence>MAAGSSSSSSSNRRRKTRCLAPISARHWLICCGLWTAGLSTTQIRLCGPFSC</sequence>
<accession>A0A1I8F8Q9</accession>
<name>A0A1I8F8Q9_9PLAT</name>
<reference evidence="2" key="1">
    <citation type="submission" date="2016-11" db="UniProtKB">
        <authorList>
            <consortium name="WormBaseParasite"/>
        </authorList>
    </citation>
    <scope>IDENTIFICATION</scope>
</reference>